<dbReference type="SUPFAM" id="SSF47336">
    <property type="entry name" value="ACP-like"/>
    <property type="match status" value="1"/>
</dbReference>
<feature type="region of interest" description="Disordered" evidence="5">
    <location>
        <begin position="145"/>
        <end position="167"/>
    </location>
</feature>
<organism evidence="7 8">
    <name type="scientific">Streptomyces caeruleatus</name>
    <dbReference type="NCBI Taxonomy" id="661399"/>
    <lineage>
        <taxon>Bacteria</taxon>
        <taxon>Bacillati</taxon>
        <taxon>Actinomycetota</taxon>
        <taxon>Actinomycetes</taxon>
        <taxon>Kitasatosporales</taxon>
        <taxon>Streptomycetaceae</taxon>
        <taxon>Streptomyces</taxon>
    </lineage>
</organism>
<dbReference type="GO" id="GO:0017000">
    <property type="term" value="P:antibiotic biosynthetic process"/>
    <property type="evidence" value="ECO:0007669"/>
    <property type="project" value="UniProtKB-ARBA"/>
</dbReference>
<dbReference type="InterPro" id="IPR057326">
    <property type="entry name" value="KR_dom"/>
</dbReference>
<sequence length="603" mass="62722">MVLGVPWHRELSECPEADLVLLPAGVDAVGADGGDVAVAARSEVSRVLDLVQEWLDSDERSDARLVVVTRNAVSTGSADRVEDVVGAGVQGLVRSARSEHPGRFGLVDVDGRAESWQCLPTVLAPGDEDDFELAVRAGQAYSPRLTPASVGESSAPSVEARPVNPEGTVLITGGTGTLGGLVARDWVQRHGVRHLLLVSRQGPSAPGSQELVDELTGLGAQVRVMACDVSDRAALTAVLDTIPDEHRLTAVVHTAGVVDDGMVTSLTPERVDAVMRPKADAAWYLHEATAGLDLAAFVLFSSLSGVLGAAGQAGYAAANSVLDAIAQQRAAGGESAVSVAWGMWAPTSALTGQLSETDRLRIGATGVVPLTAEEGTALLDRAVRSGRSLVAGLRWDPAGVRAGQPVSGLLRGLVRGPVRRRSLATVRDGEAAGTALRQRLAGLSATEAQAVLAQVVTTHTATVLGHASPESIQAASAFQELGFDSMTAVDLRNRLNTVTGLRLPATLVFDYPTPEAVADHLRSELRPDTLVAEPSEDADVRLGETLAAIPVSRLRKAGLLDLLLQLAGEDGEAAQTTTSGDEVSIDELDGESLLRLAAENTTN</sequence>
<dbReference type="InterPro" id="IPR009081">
    <property type="entry name" value="PP-bd_ACP"/>
</dbReference>
<comment type="caution">
    <text evidence="7">The sequence shown here is derived from an EMBL/GenBank/DDBJ whole genome shotgun (WGS) entry which is preliminary data.</text>
</comment>
<dbReference type="InterPro" id="IPR036291">
    <property type="entry name" value="NAD(P)-bd_dom_sf"/>
</dbReference>
<dbReference type="FunFam" id="1.10.1200.10:FF:000007">
    <property type="entry name" value="Probable polyketide synthase pks17"/>
    <property type="match status" value="1"/>
</dbReference>
<dbReference type="InterPro" id="IPR020806">
    <property type="entry name" value="PKS_PP-bd"/>
</dbReference>
<proteinExistence type="predicted"/>
<dbReference type="InterPro" id="IPR036736">
    <property type="entry name" value="ACP-like_sf"/>
</dbReference>
<dbReference type="PROSITE" id="PS50075">
    <property type="entry name" value="CARRIER"/>
    <property type="match status" value="1"/>
</dbReference>
<evidence type="ECO:0000256" key="4">
    <source>
        <dbReference type="ARBA" id="ARBA00023268"/>
    </source>
</evidence>
<protein>
    <recommendedName>
        <fullName evidence="6">Carrier domain-containing protein</fullName>
    </recommendedName>
</protein>
<keyword evidence="8" id="KW-1185">Reference proteome</keyword>
<dbReference type="PROSITE" id="PS00012">
    <property type="entry name" value="PHOSPHOPANTETHEINE"/>
    <property type="match status" value="1"/>
</dbReference>
<dbReference type="PANTHER" id="PTHR43775:SF51">
    <property type="entry name" value="INACTIVE PHENOLPHTHIOCEROL SYNTHESIS POLYKETIDE SYNTHASE TYPE I PKS1-RELATED"/>
    <property type="match status" value="1"/>
</dbReference>
<accession>A0A101TDE5</accession>
<reference evidence="7 8" key="1">
    <citation type="submission" date="2015-10" db="EMBL/GenBank/DDBJ databases">
        <title>Draft genome sequence of Streptomyces caeruleatus NRRL B-24802, type strain for the species Streptomyces caeruleatus.</title>
        <authorList>
            <person name="Ruckert C."/>
            <person name="Winkler A."/>
            <person name="Kalinowski J."/>
            <person name="Kampfer P."/>
            <person name="Glaeser S."/>
        </authorList>
    </citation>
    <scope>NUCLEOTIDE SEQUENCE [LARGE SCALE GENOMIC DNA]</scope>
    <source>
        <strain evidence="7 8">NRRL B-24802</strain>
    </source>
</reference>
<evidence type="ECO:0000256" key="3">
    <source>
        <dbReference type="ARBA" id="ARBA00022679"/>
    </source>
</evidence>
<dbReference type="Gene3D" id="3.40.50.720">
    <property type="entry name" value="NAD(P)-binding Rossmann-like Domain"/>
    <property type="match status" value="1"/>
</dbReference>
<dbReference type="InterPro" id="IPR006162">
    <property type="entry name" value="Ppantetheine_attach_site"/>
</dbReference>
<evidence type="ECO:0000313" key="8">
    <source>
        <dbReference type="Proteomes" id="UP000053429"/>
    </source>
</evidence>
<dbReference type="InterPro" id="IPR050091">
    <property type="entry name" value="PKS_NRPS_Biosynth_Enz"/>
</dbReference>
<dbReference type="Pfam" id="PF08659">
    <property type="entry name" value="KR"/>
    <property type="match status" value="1"/>
</dbReference>
<dbReference type="InterPro" id="IPR013968">
    <property type="entry name" value="PKS_KR"/>
</dbReference>
<dbReference type="EMBL" id="LMWY01000079">
    <property type="protein sequence ID" value="KUN90410.1"/>
    <property type="molecule type" value="Genomic_DNA"/>
</dbReference>
<dbReference type="GO" id="GO:0031177">
    <property type="term" value="F:phosphopantetheine binding"/>
    <property type="evidence" value="ECO:0007669"/>
    <property type="project" value="InterPro"/>
</dbReference>
<dbReference type="GO" id="GO:0004312">
    <property type="term" value="F:fatty acid synthase activity"/>
    <property type="evidence" value="ECO:0007669"/>
    <property type="project" value="TreeGrafter"/>
</dbReference>
<evidence type="ECO:0000256" key="1">
    <source>
        <dbReference type="ARBA" id="ARBA00022450"/>
    </source>
</evidence>
<dbReference type="SMART" id="SM00823">
    <property type="entry name" value="PKS_PP"/>
    <property type="match status" value="1"/>
</dbReference>
<evidence type="ECO:0000259" key="6">
    <source>
        <dbReference type="PROSITE" id="PS50075"/>
    </source>
</evidence>
<keyword evidence="2" id="KW-0597">Phosphoprotein</keyword>
<dbReference type="Pfam" id="PF22953">
    <property type="entry name" value="SpnB_Rossmann"/>
    <property type="match status" value="1"/>
</dbReference>
<gene>
    <name evidence="7" type="ORF">AQJ67_44135</name>
</gene>
<dbReference type="SUPFAM" id="SSF51735">
    <property type="entry name" value="NAD(P)-binding Rossmann-fold domains"/>
    <property type="match status" value="2"/>
</dbReference>
<dbReference type="Pfam" id="PF00550">
    <property type="entry name" value="PP-binding"/>
    <property type="match status" value="1"/>
</dbReference>
<keyword evidence="1" id="KW-0596">Phosphopantetheine</keyword>
<dbReference type="AlphaFoldDB" id="A0A101TDE5"/>
<dbReference type="GO" id="GO:0006633">
    <property type="term" value="P:fatty acid biosynthetic process"/>
    <property type="evidence" value="ECO:0007669"/>
    <property type="project" value="TreeGrafter"/>
</dbReference>
<feature type="domain" description="Carrier" evidence="6">
    <location>
        <begin position="450"/>
        <end position="525"/>
    </location>
</feature>
<evidence type="ECO:0000313" key="7">
    <source>
        <dbReference type="EMBL" id="KUN90410.1"/>
    </source>
</evidence>
<dbReference type="CDD" id="cd08956">
    <property type="entry name" value="KR_3_FAS_SDR_x"/>
    <property type="match status" value="1"/>
</dbReference>
<evidence type="ECO:0000256" key="5">
    <source>
        <dbReference type="SAM" id="MobiDB-lite"/>
    </source>
</evidence>
<keyword evidence="4" id="KW-0511">Multifunctional enzyme</keyword>
<dbReference type="Gene3D" id="1.10.1200.10">
    <property type="entry name" value="ACP-like"/>
    <property type="match status" value="1"/>
</dbReference>
<evidence type="ECO:0000256" key="2">
    <source>
        <dbReference type="ARBA" id="ARBA00022553"/>
    </source>
</evidence>
<dbReference type="Proteomes" id="UP000053429">
    <property type="component" value="Unassembled WGS sequence"/>
</dbReference>
<keyword evidence="3" id="KW-0808">Transferase</keyword>
<dbReference type="PANTHER" id="PTHR43775">
    <property type="entry name" value="FATTY ACID SYNTHASE"/>
    <property type="match status" value="1"/>
</dbReference>
<dbReference type="STRING" id="661399.AQJ67_44135"/>
<name>A0A101TDE5_9ACTN</name>
<dbReference type="SMART" id="SM01294">
    <property type="entry name" value="PKS_PP_betabranch"/>
    <property type="match status" value="1"/>
</dbReference>
<dbReference type="InterPro" id="IPR055123">
    <property type="entry name" value="SpnB-like_Rossmann"/>
</dbReference>
<dbReference type="SMART" id="SM00822">
    <property type="entry name" value="PKS_KR"/>
    <property type="match status" value="1"/>
</dbReference>